<evidence type="ECO:0000313" key="1">
    <source>
        <dbReference type="EMBL" id="VFJ15112.1"/>
    </source>
</evidence>
<protein>
    <submittedName>
        <fullName evidence="1">Uncharacterized protein</fullName>
    </submittedName>
</protein>
<proteinExistence type="predicted"/>
<keyword evidence="2" id="KW-1185">Reference proteome</keyword>
<name>A0A484IGH8_9ARCH</name>
<evidence type="ECO:0000313" key="2">
    <source>
        <dbReference type="Proteomes" id="UP000294299"/>
    </source>
</evidence>
<dbReference type="EMBL" id="LR216287">
    <property type="protein sequence ID" value="VFJ15112.1"/>
    <property type="molecule type" value="Genomic_DNA"/>
</dbReference>
<sequence>MPDEKGIQLTGIEVEGRGTTKAAIVLMQRIGYTSPDQAQYIT</sequence>
<dbReference type="Proteomes" id="UP000294299">
    <property type="component" value="Chromosome NFRAN"/>
</dbReference>
<dbReference type="KEGG" id="nfn:NFRAN_2789"/>
<organism evidence="1 2">
    <name type="scientific">Candidatus Nitrosocosmicus franklandianus</name>
    <dbReference type="NCBI Taxonomy" id="1798806"/>
    <lineage>
        <taxon>Archaea</taxon>
        <taxon>Nitrososphaerota</taxon>
        <taxon>Nitrososphaeria</taxon>
        <taxon>Nitrososphaerales</taxon>
        <taxon>Nitrososphaeraceae</taxon>
        <taxon>Candidatus Nitrosocosmicus</taxon>
    </lineage>
</organism>
<dbReference type="RefSeq" id="WP_269472326.1">
    <property type="nucleotide sequence ID" value="NZ_LR216287.1"/>
</dbReference>
<gene>
    <name evidence="1" type="ORF">NFRAN_2789</name>
</gene>
<reference evidence="1 2" key="1">
    <citation type="submission" date="2019-02" db="EMBL/GenBank/DDBJ databases">
        <authorList>
            <person name="Lehtovirta-Morley E L."/>
        </authorList>
    </citation>
    <scope>NUCLEOTIDE SEQUENCE [LARGE SCALE GENOMIC DNA]</scope>
    <source>
        <strain evidence="1">NFRAN1</strain>
    </source>
</reference>
<dbReference type="AlphaFoldDB" id="A0A484IGH8"/>
<dbReference type="GeneID" id="77169535"/>
<accession>A0A484IGH8</accession>